<dbReference type="NCBIfam" id="NF008747">
    <property type="entry name" value="PRK11780.1"/>
    <property type="match status" value="1"/>
</dbReference>
<dbReference type="GO" id="GO:0016829">
    <property type="term" value="F:lyase activity"/>
    <property type="evidence" value="ECO:0007669"/>
    <property type="project" value="UniProtKB-UniRule"/>
</dbReference>
<dbReference type="HOGENOM" id="CLU_072952_1_0_6"/>
<organism evidence="7 8">
    <name type="scientific">Edwardsiella anguillarum ET080813</name>
    <dbReference type="NCBI Taxonomy" id="667120"/>
    <lineage>
        <taxon>Bacteria</taxon>
        <taxon>Pseudomonadati</taxon>
        <taxon>Pseudomonadota</taxon>
        <taxon>Gammaproteobacteria</taxon>
        <taxon>Enterobacterales</taxon>
        <taxon>Hafniaceae</taxon>
        <taxon>Edwardsiella</taxon>
    </lineage>
</organism>
<dbReference type="Pfam" id="PF01965">
    <property type="entry name" value="DJ-1_PfpI"/>
    <property type="match status" value="1"/>
</dbReference>
<comment type="catalytic activity">
    <reaction evidence="4 5">
        <text>glyoxal + H2O = glycolate + H(+)</text>
        <dbReference type="Rhea" id="RHEA:51672"/>
        <dbReference type="ChEBI" id="CHEBI:15377"/>
        <dbReference type="ChEBI" id="CHEBI:15378"/>
        <dbReference type="ChEBI" id="CHEBI:29805"/>
        <dbReference type="ChEBI" id="CHEBI:34779"/>
    </reaction>
</comment>
<dbReference type="PANTHER" id="PTHR10224:SF12">
    <property type="entry name" value="GLYOXALASE ELBB"/>
    <property type="match status" value="1"/>
</dbReference>
<dbReference type="PANTHER" id="PTHR10224">
    <property type="entry name" value="ES1 PROTEIN HOMOLOG, MITOCHONDRIAL"/>
    <property type="match status" value="1"/>
</dbReference>
<dbReference type="Proteomes" id="UP000028681">
    <property type="component" value="Chromosome"/>
</dbReference>
<keyword evidence="7" id="KW-0808">Transferase</keyword>
<evidence type="ECO:0000256" key="2">
    <source>
        <dbReference type="ARBA" id="ARBA00011738"/>
    </source>
</evidence>
<evidence type="ECO:0000256" key="5">
    <source>
        <dbReference type="PIRNR" id="PIRNR006320"/>
    </source>
</evidence>
<evidence type="ECO:0000256" key="4">
    <source>
        <dbReference type="ARBA" id="ARBA00051386"/>
    </source>
</evidence>
<comment type="similarity">
    <text evidence="1 5">Belongs to the peptidase C56 family.</text>
</comment>
<protein>
    <recommendedName>
        <fullName evidence="5">Glyoxalase</fullName>
    </recommendedName>
</protein>
<dbReference type="InterPro" id="IPR026041">
    <property type="entry name" value="ElbB"/>
</dbReference>
<dbReference type="AlphaFoldDB" id="A0A076LJL0"/>
<dbReference type="RefSeq" id="WP_034162768.1">
    <property type="nucleotide sequence ID" value="NZ_CP006664.1"/>
</dbReference>
<dbReference type="InterPro" id="IPR002818">
    <property type="entry name" value="DJ-1/PfpI"/>
</dbReference>
<dbReference type="KEGG" id="ete:ETEE_2292"/>
<feature type="domain" description="DJ-1/PfpI" evidence="6">
    <location>
        <begin position="13"/>
        <end position="142"/>
    </location>
</feature>
<dbReference type="CDD" id="cd03133">
    <property type="entry name" value="GATase1_ES1"/>
    <property type="match status" value="1"/>
</dbReference>
<dbReference type="SUPFAM" id="SSF52317">
    <property type="entry name" value="Class I glutamine amidotransferase-like"/>
    <property type="match status" value="1"/>
</dbReference>
<sequence>MKRVGVVLSGCGVFDGSEIHEAVLTLLALSRAGTQAVCLAPDREQAQVIDHLRGEPTAERRNILVEAARIARGDVTPLAQADASQLDALIVPGGFGAAKNLSSFATDGAECSIDPALQHLVTRMHRDGKPLGFICIAPALLPRLLGGPVRVTIGNDAATAAAIAAMGGEHVACAVNDIVVDEAQRVVTTPAYMLANTIAEAAEGIDKLVAQVLDMTR</sequence>
<dbReference type="InterPro" id="IPR029062">
    <property type="entry name" value="Class_I_gatase-like"/>
</dbReference>
<comment type="subunit">
    <text evidence="2">Homodimer.</text>
</comment>
<reference evidence="7 8" key="1">
    <citation type="journal article" date="2012" name="PLoS ONE">
        <title>Edwardsiella comparative phylogenomics reveal the new intra/inter-species taxonomic relationships, virulence evolution and niche adaptation mechanisms.</title>
        <authorList>
            <person name="Yang M."/>
            <person name="Lv Y."/>
            <person name="Xiao J."/>
            <person name="Wu H."/>
            <person name="Zheng H."/>
            <person name="Liu Q."/>
            <person name="Zhang Y."/>
            <person name="Wang Q."/>
        </authorList>
    </citation>
    <scope>NUCLEOTIDE SEQUENCE [LARGE SCALE GENOMIC DNA]</scope>
    <source>
        <strain evidence="8">080813</strain>
    </source>
</reference>
<evidence type="ECO:0000313" key="7">
    <source>
        <dbReference type="EMBL" id="AIJ08735.1"/>
    </source>
</evidence>
<evidence type="ECO:0000256" key="1">
    <source>
        <dbReference type="ARBA" id="ARBA00008542"/>
    </source>
</evidence>
<name>A0A076LJL0_9GAMM</name>
<evidence type="ECO:0000313" key="8">
    <source>
        <dbReference type="Proteomes" id="UP000028681"/>
    </source>
</evidence>
<dbReference type="PIRSF" id="PIRSF006320">
    <property type="entry name" value="Elb2"/>
    <property type="match status" value="1"/>
</dbReference>
<keyword evidence="3 5" id="KW-0456">Lyase</keyword>
<dbReference type="EMBL" id="CP006664">
    <property type="protein sequence ID" value="AIJ08735.1"/>
    <property type="molecule type" value="Genomic_DNA"/>
</dbReference>
<dbReference type="GO" id="GO:0016740">
    <property type="term" value="F:transferase activity"/>
    <property type="evidence" value="ECO:0007669"/>
    <property type="project" value="UniProtKB-KW"/>
</dbReference>
<gene>
    <name evidence="7" type="ORF">ETEE_2292</name>
</gene>
<accession>A0A076LJL0</accession>
<comment type="function">
    <text evidence="5">Displays glyoxalase activity, catalyzing the conversion of glyoxal to glycolate.</text>
</comment>
<dbReference type="FunFam" id="3.40.50.880:FF:000032">
    <property type="entry name" value="Glyoxalase"/>
    <property type="match status" value="1"/>
</dbReference>
<dbReference type="GeneID" id="33939882"/>
<proteinExistence type="inferred from homology"/>
<dbReference type="Gene3D" id="3.40.50.880">
    <property type="match status" value="1"/>
</dbReference>
<evidence type="ECO:0000256" key="3">
    <source>
        <dbReference type="ARBA" id="ARBA00023239"/>
    </source>
</evidence>
<evidence type="ECO:0000259" key="6">
    <source>
        <dbReference type="Pfam" id="PF01965"/>
    </source>
</evidence>